<comment type="caution">
    <text evidence="2">The sequence shown here is derived from an EMBL/GenBank/DDBJ whole genome shotgun (WGS) entry which is preliminary data.</text>
</comment>
<dbReference type="PANTHER" id="PTHR10094">
    <property type="entry name" value="STEROL CARRIER PROTEIN 2 SCP-2 FAMILY PROTEIN"/>
    <property type="match status" value="1"/>
</dbReference>
<evidence type="ECO:0000313" key="3">
    <source>
        <dbReference type="Proteomes" id="UP000762676"/>
    </source>
</evidence>
<proteinExistence type="predicted"/>
<dbReference type="PANTHER" id="PTHR10094:SF25">
    <property type="entry name" value="SCP2 STEROL-BINDING DOMAIN-CONTAINING PROTEIN 1"/>
    <property type="match status" value="1"/>
</dbReference>
<gene>
    <name evidence="2" type="ORF">ElyMa_004909700</name>
</gene>
<reference evidence="2 3" key="1">
    <citation type="journal article" date="2021" name="Elife">
        <title>Chloroplast acquisition without the gene transfer in kleptoplastic sea slugs, Plakobranchus ocellatus.</title>
        <authorList>
            <person name="Maeda T."/>
            <person name="Takahashi S."/>
            <person name="Yoshida T."/>
            <person name="Shimamura S."/>
            <person name="Takaki Y."/>
            <person name="Nagai Y."/>
            <person name="Toyoda A."/>
            <person name="Suzuki Y."/>
            <person name="Arimoto A."/>
            <person name="Ishii H."/>
            <person name="Satoh N."/>
            <person name="Nishiyama T."/>
            <person name="Hasebe M."/>
            <person name="Maruyama T."/>
            <person name="Minagawa J."/>
            <person name="Obokata J."/>
            <person name="Shigenobu S."/>
        </authorList>
    </citation>
    <scope>NUCLEOTIDE SEQUENCE [LARGE SCALE GENOMIC DNA]</scope>
</reference>
<feature type="domain" description="SCP2" evidence="1">
    <location>
        <begin position="12"/>
        <end position="64"/>
    </location>
</feature>
<keyword evidence="3" id="KW-1185">Reference proteome</keyword>
<evidence type="ECO:0000313" key="2">
    <source>
        <dbReference type="EMBL" id="GFS14533.1"/>
    </source>
</evidence>
<accession>A0AAV4IXX7</accession>
<dbReference type="GO" id="GO:0005829">
    <property type="term" value="C:cytosol"/>
    <property type="evidence" value="ECO:0007669"/>
    <property type="project" value="TreeGrafter"/>
</dbReference>
<sequence>MNMKTHDVYEGDSGSPKADCTLTLPDETFMDLVSGKLSIKQAFMEGSLKISGNIPLAQKLGDVFPDSKI</sequence>
<organism evidence="2 3">
    <name type="scientific">Elysia marginata</name>
    <dbReference type="NCBI Taxonomy" id="1093978"/>
    <lineage>
        <taxon>Eukaryota</taxon>
        <taxon>Metazoa</taxon>
        <taxon>Spiralia</taxon>
        <taxon>Lophotrochozoa</taxon>
        <taxon>Mollusca</taxon>
        <taxon>Gastropoda</taxon>
        <taxon>Heterobranchia</taxon>
        <taxon>Euthyneura</taxon>
        <taxon>Panpulmonata</taxon>
        <taxon>Sacoglossa</taxon>
        <taxon>Placobranchoidea</taxon>
        <taxon>Plakobranchidae</taxon>
        <taxon>Elysia</taxon>
    </lineage>
</organism>
<dbReference type="Gene3D" id="3.30.1050.10">
    <property type="entry name" value="SCP2 sterol-binding domain"/>
    <property type="match status" value="1"/>
</dbReference>
<protein>
    <submittedName>
        <fullName evidence="2">Peroxisomal multifunctional enzyme type 2</fullName>
    </submittedName>
</protein>
<dbReference type="SUPFAM" id="SSF55718">
    <property type="entry name" value="SCP-like"/>
    <property type="match status" value="1"/>
</dbReference>
<dbReference type="InterPro" id="IPR036527">
    <property type="entry name" value="SCP2_sterol-bd_dom_sf"/>
</dbReference>
<name>A0AAV4IXX7_9GAST</name>
<dbReference type="EMBL" id="BMAT01009836">
    <property type="protein sequence ID" value="GFS14533.1"/>
    <property type="molecule type" value="Genomic_DNA"/>
</dbReference>
<dbReference type="InterPro" id="IPR003033">
    <property type="entry name" value="SCP2_sterol-bd_dom"/>
</dbReference>
<evidence type="ECO:0000259" key="1">
    <source>
        <dbReference type="Pfam" id="PF02036"/>
    </source>
</evidence>
<dbReference type="AlphaFoldDB" id="A0AAV4IXX7"/>
<dbReference type="Proteomes" id="UP000762676">
    <property type="component" value="Unassembled WGS sequence"/>
</dbReference>
<dbReference type="Pfam" id="PF02036">
    <property type="entry name" value="SCP2"/>
    <property type="match status" value="1"/>
</dbReference>